<accession>A0A9W9X7W3</accession>
<keyword evidence="2" id="KW-1185">Reference proteome</keyword>
<gene>
    <name evidence="1" type="ORF">N7530_000308</name>
</gene>
<dbReference type="EMBL" id="JAPWDO010000001">
    <property type="protein sequence ID" value="KAJ5486008.1"/>
    <property type="molecule type" value="Genomic_DNA"/>
</dbReference>
<dbReference type="AlphaFoldDB" id="A0A9W9X7W3"/>
<name>A0A9W9X7W3_9EURO</name>
<sequence length="65" mass="7877">MQTKGGKEDPKAKLLESPKEQEAAFRKYCLDLLEDRSPDNLYYPFNKLEKRLRIYYEVRAWNELH</sequence>
<organism evidence="1 2">
    <name type="scientific">Penicillium desertorum</name>
    <dbReference type="NCBI Taxonomy" id="1303715"/>
    <lineage>
        <taxon>Eukaryota</taxon>
        <taxon>Fungi</taxon>
        <taxon>Dikarya</taxon>
        <taxon>Ascomycota</taxon>
        <taxon>Pezizomycotina</taxon>
        <taxon>Eurotiomycetes</taxon>
        <taxon>Eurotiomycetidae</taxon>
        <taxon>Eurotiales</taxon>
        <taxon>Aspergillaceae</taxon>
        <taxon>Penicillium</taxon>
    </lineage>
</organism>
<comment type="caution">
    <text evidence="1">The sequence shown here is derived from an EMBL/GenBank/DDBJ whole genome shotgun (WGS) entry which is preliminary data.</text>
</comment>
<reference evidence="1" key="2">
    <citation type="journal article" date="2023" name="IMA Fungus">
        <title>Comparative genomic study of the Penicillium genus elucidates a diverse pangenome and 15 lateral gene transfer events.</title>
        <authorList>
            <person name="Petersen C."/>
            <person name="Sorensen T."/>
            <person name="Nielsen M.R."/>
            <person name="Sondergaard T.E."/>
            <person name="Sorensen J.L."/>
            <person name="Fitzpatrick D.A."/>
            <person name="Frisvad J.C."/>
            <person name="Nielsen K.L."/>
        </authorList>
    </citation>
    <scope>NUCLEOTIDE SEQUENCE</scope>
    <source>
        <strain evidence="1">IBT 17660</strain>
    </source>
</reference>
<proteinExistence type="predicted"/>
<evidence type="ECO:0000313" key="1">
    <source>
        <dbReference type="EMBL" id="KAJ5486008.1"/>
    </source>
</evidence>
<reference evidence="1" key="1">
    <citation type="submission" date="2022-12" db="EMBL/GenBank/DDBJ databases">
        <authorList>
            <person name="Petersen C."/>
        </authorList>
    </citation>
    <scope>NUCLEOTIDE SEQUENCE</scope>
    <source>
        <strain evidence="1">IBT 17660</strain>
    </source>
</reference>
<evidence type="ECO:0000313" key="2">
    <source>
        <dbReference type="Proteomes" id="UP001147760"/>
    </source>
</evidence>
<dbReference type="Proteomes" id="UP001147760">
    <property type="component" value="Unassembled WGS sequence"/>
</dbReference>
<protein>
    <submittedName>
        <fullName evidence="1">Uncharacterized protein</fullName>
    </submittedName>
</protein>